<comment type="caution">
    <text evidence="2">The sequence shown here is derived from an EMBL/GenBank/DDBJ whole genome shotgun (WGS) entry which is preliminary data.</text>
</comment>
<gene>
    <name evidence="2" type="ORF">A9F13_14g00132</name>
</gene>
<sequence>MKSTIVIQLPLAISRQVVYLAILASAIFLFLLPVSVVTYLNFYKMLVPTERMQTPTKLLQNTDGWKTASIDPSPAIPYLKANQDLLFSVRLNLNAVCRLEKSFQLIEYQFNFGNQTFADDVIVNCDSRYIYVEKNWWIPYHLRYWVPPLFVDIFKFVKKEIPLVDMSGSQLLSILSASNSTVQLDKYNVLLIDSKNTSIDFVVKWSGLRYYLVEFYFTSFFIGVFGFWLACSLTCVITALVFSSYLSTPKEEVVDTKMIKSEQSF</sequence>
<evidence type="ECO:0008006" key="4">
    <source>
        <dbReference type="Google" id="ProtNLM"/>
    </source>
</evidence>
<evidence type="ECO:0000256" key="1">
    <source>
        <dbReference type="SAM" id="Phobius"/>
    </source>
</evidence>
<keyword evidence="1" id="KW-0812">Transmembrane</keyword>
<dbReference type="EMBL" id="LYUB02000014">
    <property type="protein sequence ID" value="OVF07186.1"/>
    <property type="molecule type" value="Genomic_DNA"/>
</dbReference>
<organism evidence="2 3">
    <name type="scientific">Clavispora lusitaniae</name>
    <name type="common">Candida lusitaniae</name>
    <dbReference type="NCBI Taxonomy" id="36911"/>
    <lineage>
        <taxon>Eukaryota</taxon>
        <taxon>Fungi</taxon>
        <taxon>Dikarya</taxon>
        <taxon>Ascomycota</taxon>
        <taxon>Saccharomycotina</taxon>
        <taxon>Pichiomycetes</taxon>
        <taxon>Metschnikowiaceae</taxon>
        <taxon>Clavispora</taxon>
    </lineage>
</organism>
<feature type="transmembrane region" description="Helical" evidence="1">
    <location>
        <begin position="17"/>
        <end position="42"/>
    </location>
</feature>
<evidence type="ECO:0000313" key="3">
    <source>
        <dbReference type="Proteomes" id="UP000195602"/>
    </source>
</evidence>
<keyword evidence="1" id="KW-0472">Membrane</keyword>
<evidence type="ECO:0000313" key="2">
    <source>
        <dbReference type="EMBL" id="OVF07186.1"/>
    </source>
</evidence>
<proteinExistence type="predicted"/>
<reference evidence="2 3" key="1">
    <citation type="submission" date="2017-04" db="EMBL/GenBank/DDBJ databases">
        <title>Draft genome of the yeast Clavispora lusitaniae type strain CBS 6936.</title>
        <authorList>
            <person name="Durrens P."/>
            <person name="Klopp C."/>
            <person name="Biteau N."/>
            <person name="Fitton-Ouhabi V."/>
            <person name="Dementhon K."/>
            <person name="Accoceberry I."/>
            <person name="Sherman D.J."/>
            <person name="Noel T."/>
        </authorList>
    </citation>
    <scope>NUCLEOTIDE SEQUENCE [LARGE SCALE GENOMIC DNA]</scope>
    <source>
        <strain evidence="2 3">CBS 6936</strain>
    </source>
</reference>
<dbReference type="KEGG" id="clus:A9F13_14g00132"/>
<keyword evidence="1" id="KW-1133">Transmembrane helix</keyword>
<feature type="transmembrane region" description="Helical" evidence="1">
    <location>
        <begin position="215"/>
        <end position="242"/>
    </location>
</feature>
<dbReference type="Proteomes" id="UP000195602">
    <property type="component" value="Unassembled WGS sequence"/>
</dbReference>
<protein>
    <recommendedName>
        <fullName evidence="4">Seipin</fullName>
    </recommendedName>
</protein>
<accession>A0AA91T0P6</accession>
<dbReference type="AlphaFoldDB" id="A0AA91T0P6"/>
<dbReference type="OMA" id="DVKWTGF"/>
<name>A0AA91T0P6_CLALS</name>